<protein>
    <submittedName>
        <fullName evidence="1">Aryldialkylphosphatase</fullName>
    </submittedName>
</protein>
<dbReference type="Proteomes" id="UP000825015">
    <property type="component" value="Chromosome"/>
</dbReference>
<organism evidence="1 2">
    <name type="scientific">Methanobrevibacter arboriphilus</name>
    <dbReference type="NCBI Taxonomy" id="39441"/>
    <lineage>
        <taxon>Archaea</taxon>
        <taxon>Methanobacteriati</taxon>
        <taxon>Methanobacteriota</taxon>
        <taxon>Methanomada group</taxon>
        <taxon>Methanobacteria</taxon>
        <taxon>Methanobacteriales</taxon>
        <taxon>Methanobacteriaceae</taxon>
        <taxon>Methanobrevibacter</taxon>
    </lineage>
</organism>
<name>A0ACA8R4B2_METAZ</name>
<accession>A0ACA8R4B2</accession>
<evidence type="ECO:0000313" key="2">
    <source>
        <dbReference type="Proteomes" id="UP000825015"/>
    </source>
</evidence>
<sequence length="414" mass="45048">MDPILIKNITIIDSNYDKSLENVSIFIKNGKIADIDKSTCIDIDDGTNIIDGEGMFILPGFIDMHVHLMANGFIKEDDLTNPLANYFYQAVKNMKDTIDAGVTYVRDCGLADIGVKMAVEKKIFPAPKMKISVMPLSITGGHFDFALNSGIDTVINYPGFPLPVCDGVEEVIKKTREVFRAQADFIKVMSTGGVISANDAPEFSQFNVKELKAIVKEADMRDGAKVSSHAHGLGGIKNSIKAGIQFIDHGTFIDRKTAQLMVKKGIYLVPTCSVMKGVVEQVNQGIIKGRSAENGLQTERVHKDNMIMAYKEGVKMLMGTDSGVIPHGNNLKELELLCEIGMSPNEAIASGTIEAAKALEIDDEVGSVEIGKSADLIMVSKNPLVDISHLSNPNNILMVIQDGTIVKDIFNRNI</sequence>
<evidence type="ECO:0000313" key="1">
    <source>
        <dbReference type="EMBL" id="BBL62047.1"/>
    </source>
</evidence>
<gene>
    <name evidence="1" type="ORF">MarbSA_10870</name>
</gene>
<keyword evidence="2" id="KW-1185">Reference proteome</keyword>
<reference evidence="1" key="1">
    <citation type="submission" date="2019-06" db="EMBL/GenBank/DDBJ databases">
        <title>Complete genome sequence of Methanobrevibacter arboriphilus strain SA.</title>
        <authorList>
            <person name="Asakawa S."/>
        </authorList>
    </citation>
    <scope>NUCLEOTIDE SEQUENCE</scope>
    <source>
        <strain evidence="1">SA</strain>
    </source>
</reference>
<proteinExistence type="predicted"/>
<dbReference type="EMBL" id="AP019779">
    <property type="protein sequence ID" value="BBL62047.1"/>
    <property type="molecule type" value="Genomic_DNA"/>
</dbReference>